<keyword evidence="7 15" id="KW-0418">Kinase</keyword>
<evidence type="ECO:0000256" key="6">
    <source>
        <dbReference type="ARBA" id="ARBA00022692"/>
    </source>
</evidence>
<evidence type="ECO:0000313" key="16">
    <source>
        <dbReference type="Proteomes" id="UP000298488"/>
    </source>
</evidence>
<reference evidence="15 16" key="1">
    <citation type="submission" date="2019-03" db="EMBL/GenBank/DDBJ databases">
        <title>Genomics of glacier-inhabiting Cryobacterium strains.</title>
        <authorList>
            <person name="Liu Q."/>
            <person name="Xin Y.-H."/>
        </authorList>
    </citation>
    <scope>NUCLEOTIDE SEQUENCE [LARGE SCALE GENOMIC DNA]</scope>
    <source>
        <strain evidence="15 16">CGMCC 1.10440</strain>
    </source>
</reference>
<evidence type="ECO:0000256" key="4">
    <source>
        <dbReference type="ARBA" id="ARBA00022553"/>
    </source>
</evidence>
<dbReference type="InterPro" id="IPR050428">
    <property type="entry name" value="TCS_sensor_his_kinase"/>
</dbReference>
<evidence type="ECO:0000256" key="3">
    <source>
        <dbReference type="ARBA" id="ARBA00012438"/>
    </source>
</evidence>
<dbReference type="SMART" id="SM00388">
    <property type="entry name" value="HisKA"/>
    <property type="match status" value="1"/>
</dbReference>
<evidence type="ECO:0000256" key="9">
    <source>
        <dbReference type="ARBA" id="ARBA00023012"/>
    </source>
</evidence>
<dbReference type="SUPFAM" id="SSF47384">
    <property type="entry name" value="Homodimeric domain of signal transducing histidine kinase"/>
    <property type="match status" value="1"/>
</dbReference>
<dbReference type="SUPFAM" id="SSF55874">
    <property type="entry name" value="ATPase domain of HSP90 chaperone/DNA topoisomerase II/histidine kinase"/>
    <property type="match status" value="1"/>
</dbReference>
<dbReference type="InterPro" id="IPR036097">
    <property type="entry name" value="HisK_dim/P_sf"/>
</dbReference>
<dbReference type="Gene3D" id="3.30.565.10">
    <property type="entry name" value="Histidine kinase-like ATPase, C-terminal domain"/>
    <property type="match status" value="1"/>
</dbReference>
<dbReference type="InterPro" id="IPR036890">
    <property type="entry name" value="HATPase_C_sf"/>
</dbReference>
<keyword evidence="6 12" id="KW-0812">Transmembrane</keyword>
<dbReference type="GO" id="GO:0005886">
    <property type="term" value="C:plasma membrane"/>
    <property type="evidence" value="ECO:0007669"/>
    <property type="project" value="UniProtKB-SubCell"/>
</dbReference>
<comment type="caution">
    <text evidence="15">The sequence shown here is derived from an EMBL/GenBank/DDBJ whole genome shotgun (WGS) entry which is preliminary data.</text>
</comment>
<evidence type="ECO:0000256" key="1">
    <source>
        <dbReference type="ARBA" id="ARBA00000085"/>
    </source>
</evidence>
<dbReference type="CDD" id="cd00082">
    <property type="entry name" value="HisKA"/>
    <property type="match status" value="1"/>
</dbReference>
<feature type="region of interest" description="Disordered" evidence="11">
    <location>
        <begin position="1"/>
        <end position="24"/>
    </location>
</feature>
<evidence type="ECO:0000256" key="8">
    <source>
        <dbReference type="ARBA" id="ARBA00022989"/>
    </source>
</evidence>
<feature type="domain" description="Histidine kinase" evidence="13">
    <location>
        <begin position="279"/>
        <end position="498"/>
    </location>
</feature>
<sequence>MGRNRAYRHEHRRPVPQLPSAQAQPERIRIADRDRARRGLHSGCGIVLLSRLSIRWRITIGSLVIAVLFFGAGAIVAKNQIASVLSSTAETLLEHDAAPYVIEIRNGAHEVDQPGHAQLVAIIDPAGVLQRTTLPPELAPRLSELERFVGEPREVAAGDGNYLALSTPVATTKGEWTVVTARNLEASALLLDRITGTLVIGALILVIGFGIASWLLTGAALRPVARMRREASELSRSGSLAELPVGPARDELSALATTLNEFIRVQRATAERERQLVSDASHELRSPLAVLMAQLELAHLSSGDAAALEEQLTAAEKSAHRVSELATRLLELSEAEAHVGNETSSWEELVAEVGDAADSARLAGLRSGVTVEFQTTSDGREVRYALDRWGFRRVIDNLTGNATTAMPEGGELTLSLNQRANDVELVIEDDGPGIPAEFLPRVFDRFTRPDESRTASTGGSGLGLAIVHALVASAGGEVSLVNRMPHGVRAAVVIPADPDPEAHAS</sequence>
<evidence type="ECO:0000256" key="7">
    <source>
        <dbReference type="ARBA" id="ARBA00022777"/>
    </source>
</evidence>
<feature type="compositionally biased region" description="Basic residues" evidence="11">
    <location>
        <begin position="1"/>
        <end position="14"/>
    </location>
</feature>
<evidence type="ECO:0000256" key="11">
    <source>
        <dbReference type="SAM" id="MobiDB-lite"/>
    </source>
</evidence>
<dbReference type="AlphaFoldDB" id="A0A4R8V6Y3"/>
<dbReference type="PANTHER" id="PTHR45436">
    <property type="entry name" value="SENSOR HISTIDINE KINASE YKOH"/>
    <property type="match status" value="1"/>
</dbReference>
<dbReference type="PRINTS" id="PR00344">
    <property type="entry name" value="BCTRLSENSOR"/>
</dbReference>
<name>A0A4R8V6Y3_9MICO</name>
<gene>
    <name evidence="15" type="ORF">E3N84_01540</name>
</gene>
<dbReference type="OrthoDB" id="9786919at2"/>
<dbReference type="SMART" id="SM00387">
    <property type="entry name" value="HATPase_c"/>
    <property type="match status" value="1"/>
</dbReference>
<keyword evidence="10 12" id="KW-0472">Membrane</keyword>
<protein>
    <recommendedName>
        <fullName evidence="3">histidine kinase</fullName>
        <ecNumber evidence="3">2.7.13.3</ecNumber>
    </recommendedName>
</protein>
<dbReference type="PANTHER" id="PTHR45436:SF5">
    <property type="entry name" value="SENSOR HISTIDINE KINASE TRCS"/>
    <property type="match status" value="1"/>
</dbReference>
<evidence type="ECO:0000256" key="2">
    <source>
        <dbReference type="ARBA" id="ARBA00004236"/>
    </source>
</evidence>
<feature type="transmembrane region" description="Helical" evidence="12">
    <location>
        <begin position="58"/>
        <end position="77"/>
    </location>
</feature>
<accession>A0A4R8V6Y3</accession>
<evidence type="ECO:0000259" key="13">
    <source>
        <dbReference type="PROSITE" id="PS50109"/>
    </source>
</evidence>
<dbReference type="Pfam" id="PF00512">
    <property type="entry name" value="HisKA"/>
    <property type="match status" value="1"/>
</dbReference>
<dbReference type="InterPro" id="IPR005467">
    <property type="entry name" value="His_kinase_dom"/>
</dbReference>
<dbReference type="InterPro" id="IPR004358">
    <property type="entry name" value="Sig_transdc_His_kin-like_C"/>
</dbReference>
<organism evidence="15 16">
    <name type="scientific">Terrimesophilobacter mesophilus</name>
    <dbReference type="NCBI Taxonomy" id="433647"/>
    <lineage>
        <taxon>Bacteria</taxon>
        <taxon>Bacillati</taxon>
        <taxon>Actinomycetota</taxon>
        <taxon>Actinomycetes</taxon>
        <taxon>Micrococcales</taxon>
        <taxon>Microbacteriaceae</taxon>
        <taxon>Terrimesophilobacter</taxon>
    </lineage>
</organism>
<evidence type="ECO:0000256" key="5">
    <source>
        <dbReference type="ARBA" id="ARBA00022679"/>
    </source>
</evidence>
<keyword evidence="5" id="KW-0808">Transferase</keyword>
<evidence type="ECO:0000256" key="12">
    <source>
        <dbReference type="SAM" id="Phobius"/>
    </source>
</evidence>
<dbReference type="PROSITE" id="PS50109">
    <property type="entry name" value="HIS_KIN"/>
    <property type="match status" value="1"/>
</dbReference>
<proteinExistence type="predicted"/>
<dbReference type="PROSITE" id="PS50885">
    <property type="entry name" value="HAMP"/>
    <property type="match status" value="1"/>
</dbReference>
<dbReference type="Pfam" id="PF02518">
    <property type="entry name" value="HATPase_c"/>
    <property type="match status" value="1"/>
</dbReference>
<dbReference type="InterPro" id="IPR003594">
    <property type="entry name" value="HATPase_dom"/>
</dbReference>
<dbReference type="Gene3D" id="6.10.340.10">
    <property type="match status" value="1"/>
</dbReference>
<dbReference type="GO" id="GO:0000155">
    <property type="term" value="F:phosphorelay sensor kinase activity"/>
    <property type="evidence" value="ECO:0007669"/>
    <property type="project" value="InterPro"/>
</dbReference>
<feature type="transmembrane region" description="Helical" evidence="12">
    <location>
        <begin position="198"/>
        <end position="221"/>
    </location>
</feature>
<dbReference type="Gene3D" id="1.10.287.130">
    <property type="match status" value="1"/>
</dbReference>
<dbReference type="InterPro" id="IPR003661">
    <property type="entry name" value="HisK_dim/P_dom"/>
</dbReference>
<dbReference type="Proteomes" id="UP000298488">
    <property type="component" value="Unassembled WGS sequence"/>
</dbReference>
<dbReference type="InterPro" id="IPR003660">
    <property type="entry name" value="HAMP_dom"/>
</dbReference>
<dbReference type="Pfam" id="PF00672">
    <property type="entry name" value="HAMP"/>
    <property type="match status" value="1"/>
</dbReference>
<comment type="catalytic activity">
    <reaction evidence="1">
        <text>ATP + protein L-histidine = ADP + protein N-phospho-L-histidine.</text>
        <dbReference type="EC" id="2.7.13.3"/>
    </reaction>
</comment>
<keyword evidence="8 12" id="KW-1133">Transmembrane helix</keyword>
<keyword evidence="9" id="KW-0902">Two-component regulatory system</keyword>
<evidence type="ECO:0000313" key="15">
    <source>
        <dbReference type="EMBL" id="TFB78871.1"/>
    </source>
</evidence>
<dbReference type="CDD" id="cd00075">
    <property type="entry name" value="HATPase"/>
    <property type="match status" value="1"/>
</dbReference>
<comment type="subcellular location">
    <subcellularLocation>
        <location evidence="2">Cell membrane</location>
    </subcellularLocation>
</comment>
<keyword evidence="16" id="KW-1185">Reference proteome</keyword>
<evidence type="ECO:0000259" key="14">
    <source>
        <dbReference type="PROSITE" id="PS50885"/>
    </source>
</evidence>
<feature type="domain" description="HAMP" evidence="14">
    <location>
        <begin position="218"/>
        <end position="271"/>
    </location>
</feature>
<dbReference type="EC" id="2.7.13.3" evidence="3"/>
<evidence type="ECO:0000256" key="10">
    <source>
        <dbReference type="ARBA" id="ARBA00023136"/>
    </source>
</evidence>
<keyword evidence="4" id="KW-0597">Phosphoprotein</keyword>
<dbReference type="EMBL" id="SOFI01000003">
    <property type="protein sequence ID" value="TFB78871.1"/>
    <property type="molecule type" value="Genomic_DNA"/>
</dbReference>